<protein>
    <submittedName>
        <fullName evidence="2">Uncharacterized protein</fullName>
    </submittedName>
</protein>
<keyword evidence="3" id="KW-1185">Reference proteome</keyword>
<feature type="signal peptide" evidence="1">
    <location>
        <begin position="1"/>
        <end position="35"/>
    </location>
</feature>
<accession>A0ABQ6BU55</accession>
<dbReference type="Proteomes" id="UP001156836">
    <property type="component" value="Unassembled WGS sequence"/>
</dbReference>
<evidence type="ECO:0000256" key="1">
    <source>
        <dbReference type="SAM" id="SignalP"/>
    </source>
</evidence>
<dbReference type="EMBL" id="BSOZ01000037">
    <property type="protein sequence ID" value="GLS05174.1"/>
    <property type="molecule type" value="Genomic_DNA"/>
</dbReference>
<proteinExistence type="predicted"/>
<name>A0ABQ6BU55_9NEIS</name>
<dbReference type="RefSeq" id="WP_018747342.1">
    <property type="nucleotide sequence ID" value="NZ_BAABUF010000021.1"/>
</dbReference>
<gene>
    <name evidence="2" type="ORF">GCM10007860_23240</name>
</gene>
<keyword evidence="1" id="KW-0732">Signal</keyword>
<comment type="caution">
    <text evidence="2">The sequence shown here is derived from an EMBL/GenBank/DDBJ whole genome shotgun (WGS) entry which is preliminary data.</text>
</comment>
<organism evidence="2 3">
    <name type="scientific">Chitiniphilus shinanonensis</name>
    <dbReference type="NCBI Taxonomy" id="553088"/>
    <lineage>
        <taxon>Bacteria</taxon>
        <taxon>Pseudomonadati</taxon>
        <taxon>Pseudomonadota</taxon>
        <taxon>Betaproteobacteria</taxon>
        <taxon>Neisseriales</taxon>
        <taxon>Chitinibacteraceae</taxon>
        <taxon>Chitiniphilus</taxon>
    </lineage>
</organism>
<reference evidence="3" key="1">
    <citation type="journal article" date="2019" name="Int. J. Syst. Evol. Microbiol.">
        <title>The Global Catalogue of Microorganisms (GCM) 10K type strain sequencing project: providing services to taxonomists for standard genome sequencing and annotation.</title>
        <authorList>
            <consortium name="The Broad Institute Genomics Platform"/>
            <consortium name="The Broad Institute Genome Sequencing Center for Infectious Disease"/>
            <person name="Wu L."/>
            <person name="Ma J."/>
        </authorList>
    </citation>
    <scope>NUCLEOTIDE SEQUENCE [LARGE SCALE GENOMIC DNA]</scope>
    <source>
        <strain evidence="3">NBRC 104970</strain>
    </source>
</reference>
<evidence type="ECO:0000313" key="2">
    <source>
        <dbReference type="EMBL" id="GLS05174.1"/>
    </source>
</evidence>
<sequence length="189" mass="18845">MKTWQAIQGVCGLSKWLGKLMVAGMLLAGAGQASAVSLGTCTGTLTTTFSPAITTVPQDVTATVASVYAVCNSVLPLWVGSGTGVAVNHLKGSTCAQITTPTSTFGDKTIVYSDAAGSTISGTGATVARVDLGASYAVTRTSTVQSGEFAGANAVETAIVLKSDLASCSDLTPLAQTSGATTLEFVSVP</sequence>
<evidence type="ECO:0000313" key="3">
    <source>
        <dbReference type="Proteomes" id="UP001156836"/>
    </source>
</evidence>
<feature type="chain" id="PRO_5047283309" evidence="1">
    <location>
        <begin position="36"/>
        <end position="189"/>
    </location>
</feature>